<dbReference type="AlphaFoldDB" id="A0A1W0WP28"/>
<feature type="transmembrane region" description="Helical" evidence="1">
    <location>
        <begin position="66"/>
        <end position="87"/>
    </location>
</feature>
<keyword evidence="1" id="KW-0472">Membrane</keyword>
<evidence type="ECO:0000313" key="2">
    <source>
        <dbReference type="EMBL" id="OQV16907.1"/>
    </source>
</evidence>
<feature type="transmembrane region" description="Helical" evidence="1">
    <location>
        <begin position="321"/>
        <end position="342"/>
    </location>
</feature>
<comment type="caution">
    <text evidence="2">The sequence shown here is derived from an EMBL/GenBank/DDBJ whole genome shotgun (WGS) entry which is preliminary data.</text>
</comment>
<evidence type="ECO:0000313" key="3">
    <source>
        <dbReference type="Proteomes" id="UP000192578"/>
    </source>
</evidence>
<evidence type="ECO:0000256" key="1">
    <source>
        <dbReference type="SAM" id="Phobius"/>
    </source>
</evidence>
<organism evidence="2 3">
    <name type="scientific">Hypsibius exemplaris</name>
    <name type="common">Freshwater tardigrade</name>
    <dbReference type="NCBI Taxonomy" id="2072580"/>
    <lineage>
        <taxon>Eukaryota</taxon>
        <taxon>Metazoa</taxon>
        <taxon>Ecdysozoa</taxon>
        <taxon>Tardigrada</taxon>
        <taxon>Eutardigrada</taxon>
        <taxon>Parachela</taxon>
        <taxon>Hypsibioidea</taxon>
        <taxon>Hypsibiidae</taxon>
        <taxon>Hypsibius</taxon>
    </lineage>
</organism>
<feature type="transmembrane region" description="Helical" evidence="1">
    <location>
        <begin position="132"/>
        <end position="154"/>
    </location>
</feature>
<keyword evidence="3" id="KW-1185">Reference proteome</keyword>
<accession>A0A1W0WP28</accession>
<reference evidence="3" key="1">
    <citation type="submission" date="2017-01" db="EMBL/GenBank/DDBJ databases">
        <title>Comparative genomics of anhydrobiosis in the tardigrade Hypsibius dujardini.</title>
        <authorList>
            <person name="Yoshida Y."/>
            <person name="Koutsovoulos G."/>
            <person name="Laetsch D."/>
            <person name="Stevens L."/>
            <person name="Kumar S."/>
            <person name="Horikawa D."/>
            <person name="Ishino K."/>
            <person name="Komine S."/>
            <person name="Tomita M."/>
            <person name="Blaxter M."/>
            <person name="Arakawa K."/>
        </authorList>
    </citation>
    <scope>NUCLEOTIDE SEQUENCE [LARGE SCALE GENOMIC DNA]</scope>
    <source>
        <strain evidence="3">Z151</strain>
    </source>
</reference>
<dbReference type="OrthoDB" id="10461345at2759"/>
<feature type="transmembrane region" description="Helical" evidence="1">
    <location>
        <begin position="399"/>
        <end position="420"/>
    </location>
</feature>
<name>A0A1W0WP28_HYPEX</name>
<gene>
    <name evidence="2" type="ORF">BV898_09077</name>
</gene>
<feature type="transmembrane region" description="Helical" evidence="1">
    <location>
        <begin position="175"/>
        <end position="199"/>
    </location>
</feature>
<proteinExistence type="predicted"/>
<dbReference type="Proteomes" id="UP000192578">
    <property type="component" value="Unassembled WGS sequence"/>
</dbReference>
<sequence>MRLSCAMGDYDMASRGQLQASRPRAINFYDATVFQIFSLKCIGFLHLDVGAGNNGDRGWKVLANHVLTACGVLLIISGITQIPFATYNFRGVVILTILLLKRRQWTKLVCLVNRMLFDTFLTRNAAQKKLRQWQVLSIGAAIVTLFLQIVFETLNNLQYMAIAKKSMMSDGILDPLPLSMLVWQYVVFWTVCSALPFYLSQQVAICLLVIGKMLADCCRILTDALAEEMENVKILPGIGSSVVDLHLLKSELQRVDALQDAAERVINLKLRYLDMCRVVGYMDHHFGSFIFFLYGLDLLTMFGSVCSIVENNDKGIVVVRAYYYVSTVIFILYCTLFMWPLVMAYEESLKVNVTLHHFISKVEAIASLTTMQGRHLHAILQTFVIASKDRLLLFSGAEILHITRTFIFTTFTLLISFIVITKEVLQRDDSPRSCQTTSVHPLSANRTLM</sequence>
<dbReference type="EMBL" id="MTYJ01000069">
    <property type="protein sequence ID" value="OQV16907.1"/>
    <property type="molecule type" value="Genomic_DNA"/>
</dbReference>
<keyword evidence="1" id="KW-0812">Transmembrane</keyword>
<feature type="transmembrane region" description="Helical" evidence="1">
    <location>
        <begin position="289"/>
        <end position="309"/>
    </location>
</feature>
<evidence type="ECO:0008006" key="4">
    <source>
        <dbReference type="Google" id="ProtNLM"/>
    </source>
</evidence>
<keyword evidence="1" id="KW-1133">Transmembrane helix</keyword>
<protein>
    <recommendedName>
        <fullName evidence="4">Gustatory receptor</fullName>
    </recommendedName>
</protein>